<organism evidence="1 2">
    <name type="scientific">Roseivirga spongicola</name>
    <dbReference type="NCBI Taxonomy" id="333140"/>
    <lineage>
        <taxon>Bacteria</taxon>
        <taxon>Pseudomonadati</taxon>
        <taxon>Bacteroidota</taxon>
        <taxon>Cytophagia</taxon>
        <taxon>Cytophagales</taxon>
        <taxon>Roseivirgaceae</taxon>
        <taxon>Roseivirga</taxon>
    </lineage>
</organism>
<reference evidence="1 2" key="1">
    <citation type="submission" date="2016-01" db="EMBL/GenBank/DDBJ databases">
        <title>Genome sequencing of Roseivirga spongicola UST030701-084.</title>
        <authorList>
            <person name="Selvaratnam C."/>
            <person name="Thevarajoo S."/>
            <person name="Goh K.M."/>
            <person name="Ee R."/>
            <person name="Chan K.-G."/>
            <person name="Chong C.S."/>
        </authorList>
    </citation>
    <scope>NUCLEOTIDE SEQUENCE [LARGE SCALE GENOMIC DNA]</scope>
    <source>
        <strain evidence="1 2">UST030701-084</strain>
    </source>
</reference>
<gene>
    <name evidence="1" type="ORF">AWW68_17680</name>
</gene>
<name>A0A150WZF0_9BACT</name>
<evidence type="ECO:0000313" key="2">
    <source>
        <dbReference type="Proteomes" id="UP000075606"/>
    </source>
</evidence>
<comment type="caution">
    <text evidence="1">The sequence shown here is derived from an EMBL/GenBank/DDBJ whole genome shotgun (WGS) entry which is preliminary data.</text>
</comment>
<dbReference type="EMBL" id="LRPC01000031">
    <property type="protein sequence ID" value="KYG71847.1"/>
    <property type="molecule type" value="Genomic_DNA"/>
</dbReference>
<protein>
    <submittedName>
        <fullName evidence="1">Uncharacterized protein</fullName>
    </submittedName>
</protein>
<proteinExistence type="predicted"/>
<dbReference type="STRING" id="333140.AWW68_17680"/>
<evidence type="ECO:0000313" key="1">
    <source>
        <dbReference type="EMBL" id="KYG71847.1"/>
    </source>
</evidence>
<dbReference type="AlphaFoldDB" id="A0A150WZF0"/>
<dbReference type="Proteomes" id="UP000075606">
    <property type="component" value="Unassembled WGS sequence"/>
</dbReference>
<dbReference type="RefSeq" id="WP_068224892.1">
    <property type="nucleotide sequence ID" value="NZ_CP139724.1"/>
</dbReference>
<sequence>MSTDERKLEIIRKVSSDIDEPTLDAIEYLLSTPSDIPEPILRIIEQAMAEEPLEEYTSAKSVIK</sequence>
<keyword evidence="2" id="KW-1185">Reference proteome</keyword>
<accession>A0A150WZF0</accession>